<dbReference type="RefSeq" id="WP_059434956.1">
    <property type="nucleotide sequence ID" value="NZ_FAVB01000001.1"/>
</dbReference>
<evidence type="ECO:0000313" key="10">
    <source>
        <dbReference type="EMBL" id="CUU72408.1"/>
    </source>
</evidence>
<name>A0A0S4REF1_CAMHY</name>
<evidence type="ECO:0000256" key="6">
    <source>
        <dbReference type="ARBA" id="ARBA00022679"/>
    </source>
</evidence>
<dbReference type="Gene3D" id="3.40.50.10800">
    <property type="entry name" value="NadA-like"/>
    <property type="match status" value="3"/>
</dbReference>
<reference evidence="10 11" key="1">
    <citation type="submission" date="2015-11" db="EMBL/GenBank/DDBJ databases">
        <authorList>
            <consortium name="Pathogen Informatics"/>
        </authorList>
    </citation>
    <scope>NUCLEOTIDE SEQUENCE [LARGE SCALE GENOMIC DNA]</scope>
    <source>
        <strain evidence="10 11">006A-0059</strain>
    </source>
</reference>
<dbReference type="GO" id="GO:0005829">
    <property type="term" value="C:cytosol"/>
    <property type="evidence" value="ECO:0007669"/>
    <property type="project" value="TreeGrafter"/>
</dbReference>
<dbReference type="Pfam" id="PF02445">
    <property type="entry name" value="NadA"/>
    <property type="match status" value="1"/>
</dbReference>
<comment type="caution">
    <text evidence="10">The sequence shown here is derived from an EMBL/GenBank/DDBJ whole genome shotgun (WGS) entry which is preliminary data.</text>
</comment>
<evidence type="ECO:0000313" key="11">
    <source>
        <dbReference type="Proteomes" id="UP000052237"/>
    </source>
</evidence>
<dbReference type="EMBL" id="FAVB01000001">
    <property type="protein sequence ID" value="CUU72408.1"/>
    <property type="molecule type" value="Genomic_DNA"/>
</dbReference>
<dbReference type="InterPro" id="IPR003473">
    <property type="entry name" value="NadA"/>
</dbReference>
<keyword evidence="7" id="KW-0479">Metal-binding</keyword>
<dbReference type="SUPFAM" id="SSF142754">
    <property type="entry name" value="NadA-like"/>
    <property type="match status" value="1"/>
</dbReference>
<dbReference type="EC" id="2.5.1.72" evidence="3"/>
<protein>
    <recommendedName>
        <fullName evidence="3">quinolinate synthase</fullName>
        <ecNumber evidence="3">2.5.1.72</ecNumber>
    </recommendedName>
</protein>
<dbReference type="GO" id="GO:0051539">
    <property type="term" value="F:4 iron, 4 sulfur cluster binding"/>
    <property type="evidence" value="ECO:0007669"/>
    <property type="project" value="UniProtKB-KW"/>
</dbReference>
<proteinExistence type="predicted"/>
<keyword evidence="11" id="KW-1185">Reference proteome</keyword>
<evidence type="ECO:0000256" key="5">
    <source>
        <dbReference type="ARBA" id="ARBA00022642"/>
    </source>
</evidence>
<keyword evidence="4" id="KW-0004">4Fe-4S</keyword>
<keyword evidence="5" id="KW-0662">Pyridine nucleotide biosynthesis</keyword>
<dbReference type="GO" id="GO:0008987">
    <property type="term" value="F:quinolinate synthetase A activity"/>
    <property type="evidence" value="ECO:0007669"/>
    <property type="project" value="InterPro"/>
</dbReference>
<keyword evidence="6 10" id="KW-0808">Transferase</keyword>
<sequence length="348" mass="38805">MNLDEKIENILSKYGDKIIIAAHHYQKDEIVKYANLVGDSYKLAVECSKGDAEFIVLCGVYFMAQSAALLAKNTQKVLIPETSAGCPMADMISCDKAEAIITKINQISGKNVAPIVYMNSLIDSKAVCGKFDGSVCTSSNAKKIISYFLDQGHPVFFYPDLHLACNCANKLGIAREQMAVFSRDMSLRLNCDIKDVKMFLYDGYCHAHQRFKVEHIDDIKAKFNDINIIVHPECKEDVVAKSNFVGSTDFIYKTVSNAKPGSKWAIGTELNFVNRLALQNPDKFIIPLAKSPCFNMEKITLQSLANTLMNIQNHIENGEALNNLLKSDESLRSDAEKALRQMIKINEP</sequence>
<dbReference type="AlphaFoldDB" id="A0A0S4REF1"/>
<dbReference type="PANTHER" id="PTHR30573:SF0">
    <property type="entry name" value="QUINOLINATE SYNTHASE, CHLOROPLASTIC"/>
    <property type="match status" value="1"/>
</dbReference>
<evidence type="ECO:0000256" key="8">
    <source>
        <dbReference type="ARBA" id="ARBA00023004"/>
    </source>
</evidence>
<dbReference type="UniPathway" id="UPA00253">
    <property type="reaction ID" value="UER00327"/>
</dbReference>
<organism evidence="10 11">
    <name type="scientific">Campylobacter hyointestinalis subsp. hyointestinalis</name>
    <dbReference type="NCBI Taxonomy" id="91352"/>
    <lineage>
        <taxon>Bacteria</taxon>
        <taxon>Pseudomonadati</taxon>
        <taxon>Campylobacterota</taxon>
        <taxon>Epsilonproteobacteria</taxon>
        <taxon>Campylobacterales</taxon>
        <taxon>Campylobacteraceae</taxon>
        <taxon>Campylobacter</taxon>
    </lineage>
</organism>
<comment type="cofactor">
    <cofactor evidence="1">
        <name>[4Fe-4S] cluster</name>
        <dbReference type="ChEBI" id="CHEBI:49883"/>
    </cofactor>
</comment>
<evidence type="ECO:0000256" key="3">
    <source>
        <dbReference type="ARBA" id="ARBA00012669"/>
    </source>
</evidence>
<gene>
    <name evidence="10" type="primary">nadA</name>
    <name evidence="10" type="ORF">ERS686654_00423</name>
</gene>
<evidence type="ECO:0000256" key="2">
    <source>
        <dbReference type="ARBA" id="ARBA00005065"/>
    </source>
</evidence>
<dbReference type="GO" id="GO:0046872">
    <property type="term" value="F:metal ion binding"/>
    <property type="evidence" value="ECO:0007669"/>
    <property type="project" value="UniProtKB-KW"/>
</dbReference>
<dbReference type="NCBIfam" id="NF006883">
    <property type="entry name" value="PRK09375.2-4"/>
    <property type="match status" value="1"/>
</dbReference>
<comment type="pathway">
    <text evidence="2">Cofactor biosynthesis; NAD(+) biosynthesis; quinolinate from iminoaspartate: step 1/1.</text>
</comment>
<keyword evidence="8" id="KW-0408">Iron</keyword>
<accession>A0A0S4REF1</accession>
<evidence type="ECO:0000256" key="9">
    <source>
        <dbReference type="ARBA" id="ARBA00023014"/>
    </source>
</evidence>
<evidence type="ECO:0000256" key="4">
    <source>
        <dbReference type="ARBA" id="ARBA00022485"/>
    </source>
</evidence>
<dbReference type="Proteomes" id="UP000052237">
    <property type="component" value="Unassembled WGS sequence"/>
</dbReference>
<keyword evidence="9" id="KW-0411">Iron-sulfur</keyword>
<dbReference type="GO" id="GO:0034628">
    <property type="term" value="P:'de novo' NAD+ biosynthetic process from L-aspartate"/>
    <property type="evidence" value="ECO:0007669"/>
    <property type="project" value="TreeGrafter"/>
</dbReference>
<dbReference type="PANTHER" id="PTHR30573">
    <property type="entry name" value="QUINOLINATE SYNTHETASE A"/>
    <property type="match status" value="1"/>
</dbReference>
<dbReference type="InterPro" id="IPR036094">
    <property type="entry name" value="NadA_sf"/>
</dbReference>
<evidence type="ECO:0000256" key="7">
    <source>
        <dbReference type="ARBA" id="ARBA00022723"/>
    </source>
</evidence>
<evidence type="ECO:0000256" key="1">
    <source>
        <dbReference type="ARBA" id="ARBA00001966"/>
    </source>
</evidence>